<dbReference type="PANTHER" id="PTHR21325">
    <property type="entry name" value="PHOSPHOLIPASE B, PLB1"/>
    <property type="match status" value="1"/>
</dbReference>
<keyword evidence="1" id="KW-0472">Membrane</keyword>
<dbReference type="InterPro" id="IPR038885">
    <property type="entry name" value="PLB1"/>
</dbReference>
<dbReference type="GeneTree" id="ENSGT00530000063883"/>
<dbReference type="GO" id="GO:0050253">
    <property type="term" value="F:retinyl-palmitate esterase activity"/>
    <property type="evidence" value="ECO:0007669"/>
    <property type="project" value="TreeGrafter"/>
</dbReference>
<protein>
    <submittedName>
        <fullName evidence="2">Uncharacterized protein</fullName>
    </submittedName>
</protein>
<reference evidence="2" key="1">
    <citation type="submission" date="2025-08" db="UniProtKB">
        <authorList>
            <consortium name="Ensembl"/>
        </authorList>
    </citation>
    <scope>IDENTIFICATION</scope>
</reference>
<dbReference type="AlphaFoldDB" id="A0A3B5L2V9"/>
<evidence type="ECO:0000313" key="3">
    <source>
        <dbReference type="Proteomes" id="UP000261380"/>
    </source>
</evidence>
<evidence type="ECO:0000256" key="1">
    <source>
        <dbReference type="SAM" id="Phobius"/>
    </source>
</evidence>
<dbReference type="PANTHER" id="PTHR21325:SF52">
    <property type="entry name" value="PHOSPHOLIPASE B1, MEMBRANE-ASSOCIATED"/>
    <property type="match status" value="1"/>
</dbReference>
<keyword evidence="1" id="KW-1133">Transmembrane helix</keyword>
<organism evidence="2 3">
    <name type="scientific">Xiphophorus couchianus</name>
    <name type="common">Monterrey platyfish</name>
    <dbReference type="NCBI Taxonomy" id="32473"/>
    <lineage>
        <taxon>Eukaryota</taxon>
        <taxon>Metazoa</taxon>
        <taxon>Chordata</taxon>
        <taxon>Craniata</taxon>
        <taxon>Vertebrata</taxon>
        <taxon>Euteleostomi</taxon>
        <taxon>Actinopterygii</taxon>
        <taxon>Neopterygii</taxon>
        <taxon>Teleostei</taxon>
        <taxon>Neoteleostei</taxon>
        <taxon>Acanthomorphata</taxon>
        <taxon>Ovalentaria</taxon>
        <taxon>Atherinomorphae</taxon>
        <taxon>Cyprinodontiformes</taxon>
        <taxon>Poeciliidae</taxon>
        <taxon>Poeciliinae</taxon>
        <taxon>Xiphophorus</taxon>
    </lineage>
</organism>
<dbReference type="GO" id="GO:0031526">
    <property type="term" value="C:brush border membrane"/>
    <property type="evidence" value="ECO:0007669"/>
    <property type="project" value="TreeGrafter"/>
</dbReference>
<evidence type="ECO:0000313" key="2">
    <source>
        <dbReference type="Ensembl" id="ENSXCOP00000002119.1"/>
    </source>
</evidence>
<dbReference type="Proteomes" id="UP000261380">
    <property type="component" value="Unplaced"/>
</dbReference>
<name>A0A3B5L2V9_9TELE</name>
<dbReference type="Ensembl" id="ENSXCOT00000002150.1">
    <property type="protein sequence ID" value="ENSXCOP00000002119.1"/>
    <property type="gene ID" value="ENSXCOG00000001694.1"/>
</dbReference>
<accession>A0A3B5L2V9</accession>
<proteinExistence type="predicted"/>
<keyword evidence="1" id="KW-0812">Transmembrane</keyword>
<feature type="transmembrane region" description="Helical" evidence="1">
    <location>
        <begin position="127"/>
        <end position="149"/>
    </location>
</feature>
<keyword evidence="3" id="KW-1185">Reference proteome</keyword>
<dbReference type="GO" id="GO:0004623">
    <property type="term" value="F:phospholipase A2 activity"/>
    <property type="evidence" value="ECO:0007669"/>
    <property type="project" value="TreeGrafter"/>
</dbReference>
<reference evidence="2" key="2">
    <citation type="submission" date="2025-09" db="UniProtKB">
        <authorList>
            <consortium name="Ensembl"/>
        </authorList>
    </citation>
    <scope>IDENTIFICATION</scope>
</reference>
<dbReference type="GO" id="GO:0006644">
    <property type="term" value="P:phospholipid metabolic process"/>
    <property type="evidence" value="ECO:0007669"/>
    <property type="project" value="TreeGrafter"/>
</dbReference>
<sequence length="166" mass="19104">IEELKRINRNYQTEIKYLISGDRYDGKEDFAVVLQPFFHYSFIPQTGTDTSFFSVDCFHLSERTHAEMAIALWNNMLEPVGRKQDYNNFTHDRAKIHCPSEASPFIFTKGNSQPELPKTTCSTPLPVWVPVVVGLVSLLAGIIMCWLIMSVVHYDIVYGYENCFLQ</sequence>
<dbReference type="GO" id="GO:0004622">
    <property type="term" value="F:phosphatidylcholine lysophospholipase activity"/>
    <property type="evidence" value="ECO:0007669"/>
    <property type="project" value="TreeGrafter"/>
</dbReference>